<keyword evidence="2" id="KW-1133">Transmembrane helix</keyword>
<evidence type="ECO:0000313" key="3">
    <source>
        <dbReference type="Proteomes" id="UP001165740"/>
    </source>
</evidence>
<sequence length="361" mass="42163">MAITIDREAMMITSKVFLIIFIIAILVINGLLLAKHVRKTYFWNSPKNLTFISIAIGDIFLALFPLVVEAKFIFDFDMAMADNCSLNLAYESYMYHLIHFVYGVSLVLLNVEILFRLRLQYFVFIKKYLVPVLGSCIPWFLGLIIVLPLCLSHRYRCKTWYTVETFSVTVIVPACLALTTSCVSFFLKCHKGKASAVKSNPDVNWTQAPDNRPNVYSKSQTSTTVQLSQEQQIFIETEQQPEQKDSSLDRKQQQQLFLDREEPHHPILIQATQPQKLSRRQDKNPVYTSQANPRKEQLRILIVSIVFFFMVAPFAALKIYLHFRYIDDRDTYILLYRIFYWMMLSRSFLTPIIFLVFKVKK</sequence>
<reference evidence="4" key="1">
    <citation type="submission" date="2025-08" db="UniProtKB">
        <authorList>
            <consortium name="RefSeq"/>
        </authorList>
    </citation>
    <scope>IDENTIFICATION</scope>
</reference>
<accession>A0A9W3ARL9</accession>
<feature type="transmembrane region" description="Helical" evidence="2">
    <location>
        <begin position="127"/>
        <end position="146"/>
    </location>
</feature>
<dbReference type="Gene3D" id="1.20.1070.10">
    <property type="entry name" value="Rhodopsin 7-helix transmembrane proteins"/>
    <property type="match status" value="1"/>
</dbReference>
<feature type="region of interest" description="Disordered" evidence="1">
    <location>
        <begin position="200"/>
        <end position="221"/>
    </location>
</feature>
<gene>
    <name evidence="4" type="primary">LOC106062546</name>
</gene>
<keyword evidence="2" id="KW-0812">Transmembrane</keyword>
<dbReference type="GeneID" id="106062546"/>
<feature type="transmembrane region" description="Helical" evidence="2">
    <location>
        <begin position="166"/>
        <end position="187"/>
    </location>
</feature>
<feature type="transmembrane region" description="Helical" evidence="2">
    <location>
        <begin position="49"/>
        <end position="73"/>
    </location>
</feature>
<dbReference type="AlphaFoldDB" id="A0A9W3ARL9"/>
<feature type="transmembrane region" description="Helical" evidence="2">
    <location>
        <begin position="333"/>
        <end position="357"/>
    </location>
</feature>
<dbReference type="SUPFAM" id="SSF81321">
    <property type="entry name" value="Family A G protein-coupled receptor-like"/>
    <property type="match status" value="1"/>
</dbReference>
<proteinExistence type="predicted"/>
<name>A0A9W3ARL9_BIOGL</name>
<feature type="transmembrane region" description="Helical" evidence="2">
    <location>
        <begin position="16"/>
        <end position="37"/>
    </location>
</feature>
<dbReference type="RefSeq" id="XP_055889863.1">
    <property type="nucleotide sequence ID" value="XM_056033888.1"/>
</dbReference>
<dbReference type="OrthoDB" id="6160220at2759"/>
<evidence type="ECO:0000313" key="4">
    <source>
        <dbReference type="RefSeq" id="XP_055889863.1"/>
    </source>
</evidence>
<feature type="transmembrane region" description="Helical" evidence="2">
    <location>
        <begin position="93"/>
        <end position="115"/>
    </location>
</feature>
<feature type="transmembrane region" description="Helical" evidence="2">
    <location>
        <begin position="300"/>
        <end position="321"/>
    </location>
</feature>
<keyword evidence="3" id="KW-1185">Reference proteome</keyword>
<keyword evidence="2" id="KW-0472">Membrane</keyword>
<organism evidence="3 4">
    <name type="scientific">Biomphalaria glabrata</name>
    <name type="common">Bloodfluke planorb</name>
    <name type="synonym">Freshwater snail</name>
    <dbReference type="NCBI Taxonomy" id="6526"/>
    <lineage>
        <taxon>Eukaryota</taxon>
        <taxon>Metazoa</taxon>
        <taxon>Spiralia</taxon>
        <taxon>Lophotrochozoa</taxon>
        <taxon>Mollusca</taxon>
        <taxon>Gastropoda</taxon>
        <taxon>Heterobranchia</taxon>
        <taxon>Euthyneura</taxon>
        <taxon>Panpulmonata</taxon>
        <taxon>Hygrophila</taxon>
        <taxon>Lymnaeoidea</taxon>
        <taxon>Planorbidae</taxon>
        <taxon>Biomphalaria</taxon>
    </lineage>
</organism>
<evidence type="ECO:0000256" key="1">
    <source>
        <dbReference type="SAM" id="MobiDB-lite"/>
    </source>
</evidence>
<protein>
    <submittedName>
        <fullName evidence="4">Uncharacterized protein LOC106062546</fullName>
    </submittedName>
</protein>
<dbReference type="Proteomes" id="UP001165740">
    <property type="component" value="Chromosome 6"/>
</dbReference>
<evidence type="ECO:0000256" key="2">
    <source>
        <dbReference type="SAM" id="Phobius"/>
    </source>
</evidence>